<comment type="caution">
    <text evidence="2">The sequence shown here is derived from an EMBL/GenBank/DDBJ whole genome shotgun (WGS) entry which is preliminary data.</text>
</comment>
<dbReference type="Pfam" id="PF11871">
    <property type="entry name" value="DUF3391"/>
    <property type="match status" value="1"/>
</dbReference>
<accession>A0ABU3K4U4</accession>
<protein>
    <submittedName>
        <fullName evidence="2">DUF3391 domain-containing protein</fullName>
    </submittedName>
</protein>
<dbReference type="PROSITE" id="PS51832">
    <property type="entry name" value="HD_GYP"/>
    <property type="match status" value="1"/>
</dbReference>
<dbReference type="EMBL" id="JAQOUE010000001">
    <property type="protein sequence ID" value="MDT7041403.1"/>
    <property type="molecule type" value="Genomic_DNA"/>
</dbReference>
<dbReference type="InterPro" id="IPR021812">
    <property type="entry name" value="DUF3391"/>
</dbReference>
<dbReference type="CDD" id="cd00077">
    <property type="entry name" value="HDc"/>
    <property type="match status" value="1"/>
</dbReference>
<dbReference type="InterPro" id="IPR037522">
    <property type="entry name" value="HD_GYP_dom"/>
</dbReference>
<evidence type="ECO:0000313" key="2">
    <source>
        <dbReference type="EMBL" id="MDT7041403.1"/>
    </source>
</evidence>
<sequence length="462" mass="52512">MAYKLLENLDELRIGMYVKLDCSWWAHPFATSRFKIASQQDIETIRGIRRLKLYIDQDLSDPPAVEEPEPENLESLEIPPIFASEEFLEEDPLLVFENDEEQEEEPIQLMEAPDPEEIKKNRKQLYHERRTHLKKVEDAYWKVLGKSKDIFKRIGTGHHAAVKNAVQLVANVESVLKHEQATMTLMDIVSSTGMAEGLSSHALNVCIMSQIIGKEMGLSSDELHMLGLGALFHDMGKRMLPMKVKFHATGITMEPDQESIKLHPEKGKELMEKFKDFPPQSLEAIVQHHERLDGSGYPQGLTKDQISLWAQIVMVADEYDELCNAAEIEKSLTPHEALSQLYRYVDSNQQKFSKDVILTLIRTMTVFPPGTLVELSDGTIGQVISVNLKNPTRPLLLSSHFEGTRQEALMIDLSEEINLTITQSLRPKDVPSKILEFLSPRRNSIFIHQAENVPQLASKKLT</sequence>
<dbReference type="RefSeq" id="WP_313831757.1">
    <property type="nucleotide sequence ID" value="NZ_JAQOUE010000001.1"/>
</dbReference>
<gene>
    <name evidence="2" type="ORF">PPG34_03525</name>
</gene>
<dbReference type="SMART" id="SM00471">
    <property type="entry name" value="HDc"/>
    <property type="match status" value="1"/>
</dbReference>
<keyword evidence="3" id="KW-1185">Reference proteome</keyword>
<evidence type="ECO:0000259" key="1">
    <source>
        <dbReference type="PROSITE" id="PS51832"/>
    </source>
</evidence>
<dbReference type="Pfam" id="PF13487">
    <property type="entry name" value="HD_5"/>
    <property type="match status" value="1"/>
</dbReference>
<reference evidence="2 3" key="1">
    <citation type="journal article" date="2023" name="ISME J.">
        <title>Cultivation and genomic characterization of novel and ubiquitous marine nitrite-oxidizing bacteria from the Nitrospirales.</title>
        <authorList>
            <person name="Mueller A.J."/>
            <person name="Daebeler A."/>
            <person name="Herbold C.W."/>
            <person name="Kirkegaard R.H."/>
            <person name="Daims H."/>
        </authorList>
    </citation>
    <scope>NUCLEOTIDE SEQUENCE [LARGE SCALE GENOMIC DNA]</scope>
    <source>
        <strain evidence="2 3">EB</strain>
    </source>
</reference>
<name>A0ABU3K4U4_9BACT</name>
<dbReference type="InterPro" id="IPR003607">
    <property type="entry name" value="HD/PDEase_dom"/>
</dbReference>
<dbReference type="PANTHER" id="PTHR43155">
    <property type="entry name" value="CYCLIC DI-GMP PHOSPHODIESTERASE PA4108-RELATED"/>
    <property type="match status" value="1"/>
</dbReference>
<organism evidence="2 3">
    <name type="scientific">Candidatus Nitronereus thalassa</name>
    <dbReference type="NCBI Taxonomy" id="3020898"/>
    <lineage>
        <taxon>Bacteria</taxon>
        <taxon>Pseudomonadati</taxon>
        <taxon>Nitrospirota</taxon>
        <taxon>Nitrospiria</taxon>
        <taxon>Nitrospirales</taxon>
        <taxon>Nitrospiraceae</taxon>
        <taxon>Candidatus Nitronereus</taxon>
    </lineage>
</organism>
<dbReference type="PANTHER" id="PTHR43155:SF2">
    <property type="entry name" value="CYCLIC DI-GMP PHOSPHODIESTERASE PA4108"/>
    <property type="match status" value="1"/>
</dbReference>
<dbReference type="Proteomes" id="UP001250932">
    <property type="component" value="Unassembled WGS sequence"/>
</dbReference>
<proteinExistence type="predicted"/>
<feature type="domain" description="HD-GYP" evidence="1">
    <location>
        <begin position="176"/>
        <end position="373"/>
    </location>
</feature>
<dbReference type="Gene3D" id="1.10.3210.10">
    <property type="entry name" value="Hypothetical protein af1432"/>
    <property type="match status" value="1"/>
</dbReference>
<evidence type="ECO:0000313" key="3">
    <source>
        <dbReference type="Proteomes" id="UP001250932"/>
    </source>
</evidence>
<dbReference type="SUPFAM" id="SSF109604">
    <property type="entry name" value="HD-domain/PDEase-like"/>
    <property type="match status" value="1"/>
</dbReference>